<name>A0A0U3H6Y4_9CREN</name>
<gene>
    <name evidence="1" type="ORF">ATY89_08670</name>
    <name evidence="2" type="ORF">ATZ20_00080</name>
</gene>
<dbReference type="EMBL" id="CP013695">
    <property type="protein sequence ID" value="ALU30687.1"/>
    <property type="molecule type" value="Genomic_DNA"/>
</dbReference>
<evidence type="ECO:0000313" key="4">
    <source>
        <dbReference type="Proteomes" id="UP000065473"/>
    </source>
</evidence>
<evidence type="ECO:0000313" key="2">
    <source>
        <dbReference type="EMBL" id="ALU30687.1"/>
    </source>
</evidence>
<dbReference type="EMBL" id="CP013694">
    <property type="protein sequence ID" value="ALU29997.1"/>
    <property type="molecule type" value="Genomic_DNA"/>
</dbReference>
<dbReference type="RefSeq" id="WP_015385704.1">
    <property type="nucleotide sequence ID" value="NZ_BHWZ01000005.1"/>
</dbReference>
<dbReference type="Proteomes" id="UP000065473">
    <property type="component" value="Chromosome"/>
</dbReference>
<dbReference type="GeneID" id="14552387"/>
<protein>
    <submittedName>
        <fullName evidence="2">Uncharacterized protein</fullName>
    </submittedName>
</protein>
<reference evidence="3 4" key="1">
    <citation type="submission" date="2015-12" db="EMBL/GenBank/DDBJ databases">
        <title>A stable core within a dynamic pangenome in Sulfolobus acidocaldarius.</title>
        <authorList>
            <person name="Anderson R."/>
            <person name="Kouris A."/>
            <person name="Seward C."/>
            <person name="Campbell K."/>
            <person name="Whitaker R."/>
        </authorList>
    </citation>
    <scope>NUCLEOTIDE SEQUENCE [LARGE SCALE GENOMIC DNA]</scope>
    <source>
        <strain evidence="1 4">GG12-C01-09</strain>
        <strain evidence="2 3">NG05B_CO5_07</strain>
    </source>
</reference>
<accession>A0A0U3H6Y4</accession>
<dbReference type="AlphaFoldDB" id="A0A0U3H6Y4"/>
<evidence type="ECO:0000313" key="3">
    <source>
        <dbReference type="Proteomes" id="UP000060043"/>
    </source>
</evidence>
<organism evidence="2 3">
    <name type="scientific">Sulfolobus acidocaldarius</name>
    <dbReference type="NCBI Taxonomy" id="2285"/>
    <lineage>
        <taxon>Archaea</taxon>
        <taxon>Thermoproteota</taxon>
        <taxon>Thermoprotei</taxon>
        <taxon>Sulfolobales</taxon>
        <taxon>Sulfolobaceae</taxon>
        <taxon>Sulfolobus</taxon>
    </lineage>
</organism>
<dbReference type="Proteomes" id="UP000060043">
    <property type="component" value="Chromosome"/>
</dbReference>
<proteinExistence type="predicted"/>
<sequence length="84" mass="9890">MEIKETLDERYMNDAIEHIKCSKARIDARIREILLSDCSKAKNAEGDKMLQDTIKEHRVFIRHTCIDKDEVKDESMRSSIFTVF</sequence>
<evidence type="ECO:0000313" key="1">
    <source>
        <dbReference type="EMBL" id="ALU29997.1"/>
    </source>
</evidence>